<evidence type="ECO:0000256" key="2">
    <source>
        <dbReference type="ARBA" id="ARBA00009533"/>
    </source>
</evidence>
<sequence>MNNIADLENILLKLAKKAVQQYHDLHSLDIKKNQFTDVDLSTGLGLNTTIDYILELDDYISKPFSPRYFGLVTGGITPAAFAADWLVSLYDQNLILSTSDSISTKIELAAVEMLSEVLGLKGYVGKFTTGATSSNVNGLLCGRQYISELQGYNAANDGTKPMKILSAAPHSSIFKAASIVGLGHSSILSISGERPDQIDLELFDSLIAKNPNSIVVITFGEVNTGSLPKLETVIHVRMMCDKYGCWLHIDGAFGLFSVLVNPTLVEGLLLADSITGDCHKYLNVPYDCGVFYVKSNLKKYLIRSLGTTAAYLDSNAGLDTTHGQDFTIENSQRFRALPVFATLKAYGKIGYVDLLTRTCEFAKHMALWIQASANWEILADCEFCIVLFRSRKPEHQTQAGNVALVRSLNATGKVYFTPTVWMGKPSIRCAVVNWATSIEQDWETVKSVLSEIHEEE</sequence>
<dbReference type="EMBL" id="JADGKB010000027">
    <property type="protein sequence ID" value="KAJ3258495.1"/>
    <property type="molecule type" value="Genomic_DNA"/>
</dbReference>
<feature type="modified residue" description="N6-(pyridoxal phosphate)lysine" evidence="5">
    <location>
        <position position="280"/>
    </location>
</feature>
<dbReference type="PANTHER" id="PTHR11999:SF165">
    <property type="entry name" value="DECARBOXYLASE, PUTATIVE (AFU_ORTHOLOGUE AFUA_2G04980)-RELATED"/>
    <property type="match status" value="1"/>
</dbReference>
<evidence type="ECO:0000313" key="8">
    <source>
        <dbReference type="Proteomes" id="UP001210925"/>
    </source>
</evidence>
<dbReference type="InterPro" id="IPR002129">
    <property type="entry name" value="PyrdxlP-dep_de-COase"/>
</dbReference>
<comment type="similarity">
    <text evidence="2 6">Belongs to the group II decarboxylase family.</text>
</comment>
<name>A0AAD5UHT9_9FUNG</name>
<dbReference type="InterPro" id="IPR015421">
    <property type="entry name" value="PyrdxlP-dep_Trfase_major"/>
</dbReference>
<evidence type="ECO:0000256" key="3">
    <source>
        <dbReference type="ARBA" id="ARBA00022898"/>
    </source>
</evidence>
<evidence type="ECO:0000256" key="1">
    <source>
        <dbReference type="ARBA" id="ARBA00001933"/>
    </source>
</evidence>
<dbReference type="Gene3D" id="3.40.640.10">
    <property type="entry name" value="Type I PLP-dependent aspartate aminotransferase-like (Major domain)"/>
    <property type="match status" value="1"/>
</dbReference>
<comment type="caution">
    <text evidence="7">The sequence shown here is derived from an EMBL/GenBank/DDBJ whole genome shotgun (WGS) entry which is preliminary data.</text>
</comment>
<evidence type="ECO:0008006" key="9">
    <source>
        <dbReference type="Google" id="ProtNLM"/>
    </source>
</evidence>
<keyword evidence="4 6" id="KW-0456">Lyase</keyword>
<dbReference type="InterPro" id="IPR015424">
    <property type="entry name" value="PyrdxlP-dep_Trfase"/>
</dbReference>
<accession>A0AAD5UHT9</accession>
<gene>
    <name evidence="7" type="ORF">HK103_003617</name>
</gene>
<keyword evidence="8" id="KW-1185">Reference proteome</keyword>
<evidence type="ECO:0000256" key="6">
    <source>
        <dbReference type="RuleBase" id="RU000382"/>
    </source>
</evidence>
<dbReference type="InterPro" id="IPR010977">
    <property type="entry name" value="Aromatic_deC"/>
</dbReference>
<evidence type="ECO:0000313" key="7">
    <source>
        <dbReference type="EMBL" id="KAJ3258495.1"/>
    </source>
</evidence>
<protein>
    <recommendedName>
        <fullName evidence="9">Aspartate aminotransferase family protein</fullName>
    </recommendedName>
</protein>
<proteinExistence type="inferred from homology"/>
<dbReference type="InterPro" id="IPR015422">
    <property type="entry name" value="PyrdxlP-dep_Trfase_small"/>
</dbReference>
<dbReference type="GO" id="GO:0019752">
    <property type="term" value="P:carboxylic acid metabolic process"/>
    <property type="evidence" value="ECO:0007669"/>
    <property type="project" value="InterPro"/>
</dbReference>
<dbReference type="PANTHER" id="PTHR11999">
    <property type="entry name" value="GROUP II PYRIDOXAL-5-PHOSPHATE DECARBOXYLASE"/>
    <property type="match status" value="1"/>
</dbReference>
<dbReference type="Gene3D" id="3.90.1150.10">
    <property type="entry name" value="Aspartate Aminotransferase, domain 1"/>
    <property type="match status" value="1"/>
</dbReference>
<dbReference type="GO" id="GO:0005737">
    <property type="term" value="C:cytoplasm"/>
    <property type="evidence" value="ECO:0007669"/>
    <property type="project" value="TreeGrafter"/>
</dbReference>
<evidence type="ECO:0000256" key="4">
    <source>
        <dbReference type="ARBA" id="ARBA00023239"/>
    </source>
</evidence>
<dbReference type="GO" id="GO:0016831">
    <property type="term" value="F:carboxy-lyase activity"/>
    <property type="evidence" value="ECO:0007669"/>
    <property type="project" value="TreeGrafter"/>
</dbReference>
<comment type="cofactor">
    <cofactor evidence="1 5 6">
        <name>pyridoxal 5'-phosphate</name>
        <dbReference type="ChEBI" id="CHEBI:597326"/>
    </cofactor>
</comment>
<dbReference type="SUPFAM" id="SSF53383">
    <property type="entry name" value="PLP-dependent transferases"/>
    <property type="match status" value="1"/>
</dbReference>
<dbReference type="AlphaFoldDB" id="A0AAD5UHT9"/>
<keyword evidence="3 5" id="KW-0663">Pyridoxal phosphate</keyword>
<dbReference type="Pfam" id="PF00282">
    <property type="entry name" value="Pyridoxal_deC"/>
    <property type="match status" value="1"/>
</dbReference>
<dbReference type="Proteomes" id="UP001210925">
    <property type="component" value="Unassembled WGS sequence"/>
</dbReference>
<organism evidence="7 8">
    <name type="scientific">Boothiomyces macroporosus</name>
    <dbReference type="NCBI Taxonomy" id="261099"/>
    <lineage>
        <taxon>Eukaryota</taxon>
        <taxon>Fungi</taxon>
        <taxon>Fungi incertae sedis</taxon>
        <taxon>Chytridiomycota</taxon>
        <taxon>Chytridiomycota incertae sedis</taxon>
        <taxon>Chytridiomycetes</taxon>
        <taxon>Rhizophydiales</taxon>
        <taxon>Terramycetaceae</taxon>
        <taxon>Boothiomyces</taxon>
    </lineage>
</organism>
<dbReference type="GO" id="GO:0030170">
    <property type="term" value="F:pyridoxal phosphate binding"/>
    <property type="evidence" value="ECO:0007669"/>
    <property type="project" value="InterPro"/>
</dbReference>
<evidence type="ECO:0000256" key="5">
    <source>
        <dbReference type="PIRSR" id="PIRSR602129-50"/>
    </source>
</evidence>
<reference evidence="7" key="1">
    <citation type="submission" date="2020-05" db="EMBL/GenBank/DDBJ databases">
        <title>Phylogenomic resolution of chytrid fungi.</title>
        <authorList>
            <person name="Stajich J.E."/>
            <person name="Amses K."/>
            <person name="Simmons R."/>
            <person name="Seto K."/>
            <person name="Myers J."/>
            <person name="Bonds A."/>
            <person name="Quandt C.A."/>
            <person name="Barry K."/>
            <person name="Liu P."/>
            <person name="Grigoriev I."/>
            <person name="Longcore J.E."/>
            <person name="James T.Y."/>
        </authorList>
    </citation>
    <scope>NUCLEOTIDE SEQUENCE</scope>
    <source>
        <strain evidence="7">PLAUS21</strain>
    </source>
</reference>